<dbReference type="KEGG" id="cbw:RR42_s0888"/>
<name>A0A0C4YHK0_9BURK</name>
<sequence>MQAGGIGFTKEFAAYDDRFIPSLIPNGELISASAMAAFP</sequence>
<proteinExistence type="predicted"/>
<evidence type="ECO:0000313" key="1">
    <source>
        <dbReference type="EMBL" id="AJG22478.1"/>
    </source>
</evidence>
<dbReference type="EMBL" id="CP010537">
    <property type="protein sequence ID" value="AJG22478.1"/>
    <property type="molecule type" value="Genomic_DNA"/>
</dbReference>
<protein>
    <submittedName>
        <fullName evidence="1">Uncharacterized protein</fullName>
    </submittedName>
</protein>
<organism evidence="1 2">
    <name type="scientific">Cupriavidus basilensis</name>
    <dbReference type="NCBI Taxonomy" id="68895"/>
    <lineage>
        <taxon>Bacteria</taxon>
        <taxon>Pseudomonadati</taxon>
        <taxon>Pseudomonadota</taxon>
        <taxon>Betaproteobacteria</taxon>
        <taxon>Burkholderiales</taxon>
        <taxon>Burkholderiaceae</taxon>
        <taxon>Cupriavidus</taxon>
    </lineage>
</organism>
<dbReference type="AlphaFoldDB" id="A0A0C4YHK0"/>
<keyword evidence="2" id="KW-1185">Reference proteome</keyword>
<reference evidence="1 2" key="1">
    <citation type="journal article" date="2015" name="Genome Announc.">
        <title>Complete Genome Sequence of Cupriavidus basilensis 4G11, Isolated from the Oak Ridge Field Research Center Site.</title>
        <authorList>
            <person name="Ray J."/>
            <person name="Waters R.J."/>
            <person name="Skerker J.M."/>
            <person name="Kuehl J.V."/>
            <person name="Price M.N."/>
            <person name="Huang J."/>
            <person name="Chakraborty R."/>
            <person name="Arkin A.P."/>
            <person name="Deutschbauer A."/>
        </authorList>
    </citation>
    <scope>NUCLEOTIDE SEQUENCE [LARGE SCALE GENOMIC DNA]</scope>
    <source>
        <strain evidence="1">4G11</strain>
    </source>
</reference>
<accession>A0A0C4YHK0</accession>
<gene>
    <name evidence="1" type="ORF">RR42_s0888</name>
</gene>
<dbReference type="Proteomes" id="UP000031843">
    <property type="component" value="Chromosome secondary"/>
</dbReference>
<evidence type="ECO:0000313" key="2">
    <source>
        <dbReference type="Proteomes" id="UP000031843"/>
    </source>
</evidence>